<organism evidence="1 2">
    <name type="scientific">Mesorhabditis belari</name>
    <dbReference type="NCBI Taxonomy" id="2138241"/>
    <lineage>
        <taxon>Eukaryota</taxon>
        <taxon>Metazoa</taxon>
        <taxon>Ecdysozoa</taxon>
        <taxon>Nematoda</taxon>
        <taxon>Chromadorea</taxon>
        <taxon>Rhabditida</taxon>
        <taxon>Rhabditina</taxon>
        <taxon>Rhabditomorpha</taxon>
        <taxon>Rhabditoidea</taxon>
        <taxon>Rhabditidae</taxon>
        <taxon>Mesorhabditinae</taxon>
        <taxon>Mesorhabditis</taxon>
    </lineage>
</organism>
<proteinExistence type="predicted"/>
<dbReference type="WBParaSite" id="MBELARI_LOCUS21826">
    <property type="protein sequence ID" value="MBELARI_LOCUS21826"/>
    <property type="gene ID" value="MBELARI_LOCUS21826"/>
</dbReference>
<protein>
    <submittedName>
        <fullName evidence="2">Uncharacterized protein</fullName>
    </submittedName>
</protein>
<reference evidence="2" key="1">
    <citation type="submission" date="2024-02" db="UniProtKB">
        <authorList>
            <consortium name="WormBaseParasite"/>
        </authorList>
    </citation>
    <scope>IDENTIFICATION</scope>
</reference>
<sequence length="203" mass="22067">MKNYPYKSERPSLEFIRSFGIQSGRELMLFNLLTTLSVSDELFTSTVLATLPACTKCPARAEHILVSNHAQSNRVSLEGFPFVLKDTRRNWAPGEPSSDMSVAYVAKQYLSGTNPQGGASLPIGSWDNFGFYAINCAALCEVITAQSGNGCGVDYKPCAAAVMETPKTCLDCSATTPPIQLMMPSDASLYTSEFNMIPTPKRN</sequence>
<keyword evidence="1" id="KW-1185">Reference proteome</keyword>
<dbReference type="AlphaFoldDB" id="A0AAF3F5G6"/>
<evidence type="ECO:0000313" key="2">
    <source>
        <dbReference type="WBParaSite" id="MBELARI_LOCUS21826"/>
    </source>
</evidence>
<dbReference type="Proteomes" id="UP000887575">
    <property type="component" value="Unassembled WGS sequence"/>
</dbReference>
<accession>A0AAF3F5G6</accession>
<evidence type="ECO:0000313" key="1">
    <source>
        <dbReference type="Proteomes" id="UP000887575"/>
    </source>
</evidence>
<name>A0AAF3F5G6_9BILA</name>